<keyword evidence="1 6" id="KW-0732">Signal</keyword>
<proteinExistence type="inferred from homology"/>
<dbReference type="GO" id="GO:0004553">
    <property type="term" value="F:hydrolase activity, hydrolyzing O-glycosyl compounds"/>
    <property type="evidence" value="ECO:0007669"/>
    <property type="project" value="InterPro"/>
</dbReference>
<gene>
    <name evidence="9" type="ORF">H131_12558</name>
</gene>
<organism evidence="9 10">
    <name type="scientific">Lysinibacillus sphaericus OT4b.31</name>
    <dbReference type="NCBI Taxonomy" id="1285586"/>
    <lineage>
        <taxon>Bacteria</taxon>
        <taxon>Bacillati</taxon>
        <taxon>Bacillota</taxon>
        <taxon>Bacilli</taxon>
        <taxon>Bacillales</taxon>
        <taxon>Bacillaceae</taxon>
        <taxon>Lysinibacillus</taxon>
    </lineage>
</organism>
<feature type="chain" id="PRO_5004451422" evidence="6">
    <location>
        <begin position="28"/>
        <end position="535"/>
    </location>
</feature>
<comment type="caution">
    <text evidence="9">The sequence shown here is derived from an EMBL/GenBank/DDBJ whole genome shotgun (WGS) entry which is preliminary data.</text>
</comment>
<dbReference type="InterPro" id="IPR001223">
    <property type="entry name" value="Glyco_hydro18_cat"/>
</dbReference>
<dbReference type="SMART" id="SM00636">
    <property type="entry name" value="Glyco_18"/>
    <property type="match status" value="1"/>
</dbReference>
<dbReference type="GO" id="GO:0008061">
    <property type="term" value="F:chitin binding"/>
    <property type="evidence" value="ECO:0007669"/>
    <property type="project" value="InterPro"/>
</dbReference>
<keyword evidence="2 4" id="KW-0378">Hydrolase</keyword>
<protein>
    <submittedName>
        <fullName evidence="9">Sporulation-specific glycosylase</fullName>
    </submittedName>
</protein>
<feature type="domain" description="GH18" evidence="8">
    <location>
        <begin position="32"/>
        <end position="356"/>
    </location>
</feature>
<comment type="similarity">
    <text evidence="5">Belongs to the glycosyl hydrolase 18 family.</text>
</comment>
<dbReference type="PROSITE" id="PS51910">
    <property type="entry name" value="GH18_2"/>
    <property type="match status" value="1"/>
</dbReference>
<accession>R7ZDQ1</accession>
<dbReference type="InterPro" id="IPR001579">
    <property type="entry name" value="Glyco_hydro_18_chit_AS"/>
</dbReference>
<evidence type="ECO:0000256" key="4">
    <source>
        <dbReference type="RuleBase" id="RU000489"/>
    </source>
</evidence>
<evidence type="ECO:0000313" key="10">
    <source>
        <dbReference type="Proteomes" id="UP000013911"/>
    </source>
</evidence>
<dbReference type="eggNOG" id="COG3858">
    <property type="taxonomic scope" value="Bacteria"/>
</dbReference>
<evidence type="ECO:0000313" key="9">
    <source>
        <dbReference type="EMBL" id="EON72116.1"/>
    </source>
</evidence>
<dbReference type="RefSeq" id="WP_010859448.1">
    <property type="nucleotide sequence ID" value="NZ_KB933398.1"/>
</dbReference>
<dbReference type="PROSITE" id="PS51272">
    <property type="entry name" value="SLH"/>
    <property type="match status" value="3"/>
</dbReference>
<dbReference type="GO" id="GO:0005975">
    <property type="term" value="P:carbohydrate metabolic process"/>
    <property type="evidence" value="ECO:0007669"/>
    <property type="project" value="InterPro"/>
</dbReference>
<keyword evidence="3 4" id="KW-0326">Glycosidase</keyword>
<evidence type="ECO:0000256" key="3">
    <source>
        <dbReference type="ARBA" id="ARBA00023295"/>
    </source>
</evidence>
<dbReference type="AlphaFoldDB" id="R7ZDQ1"/>
<dbReference type="Pfam" id="PF00704">
    <property type="entry name" value="Glyco_hydro_18"/>
    <property type="match status" value="1"/>
</dbReference>
<name>R7ZDQ1_LYSSH</name>
<dbReference type="Proteomes" id="UP000013911">
    <property type="component" value="Unassembled WGS sequence"/>
</dbReference>
<dbReference type="PROSITE" id="PS01095">
    <property type="entry name" value="GH18_1"/>
    <property type="match status" value="1"/>
</dbReference>
<evidence type="ECO:0000256" key="5">
    <source>
        <dbReference type="RuleBase" id="RU004453"/>
    </source>
</evidence>
<dbReference type="EMBL" id="AQPX01000019">
    <property type="protein sequence ID" value="EON72116.1"/>
    <property type="molecule type" value="Genomic_DNA"/>
</dbReference>
<evidence type="ECO:0000256" key="1">
    <source>
        <dbReference type="ARBA" id="ARBA00022729"/>
    </source>
</evidence>
<sequence length="535" mass="60592">MNNKFKQYFLIPALLTTLFASPFSADASVNDIHMSYLYGGTSSSYLENIDMTLGALNTATPGFYELNADGSLKSSIDKNLIAELHKRKLKVVPYITNNWDRNLAQMAMKNREVLSTQLVDSVVKNNLDGIDIDIENLNYTDKEVFTDFIRLLNEKMPNDKTISIAVAANPNGWTVGWHGSYDYLKLSEYSDYLMLMAYDESWNGGPVGPVASLSFVENSIISLLNLGVDSKKVVLGLPFYGRIWNDDEELGGYGVANKSVKSIVNNHKGKLYFDNTSKSAYAKFTVRESDSPTYIGGKKLSTGNYTIWYENDLSLKYKLRLVEKYNLRGTGSWDLTQADNGIWKFYSSWANGQHNFIDSENHWAENDIMSLYRKGWISGKNEYTFDPNGDLTRAQAVTILTNAIGLNDKKETVPNYFTDVPTDHWAKRAIELAHKYHIVNGTKPNVFEPNSRITRAQLSAILSRILDYPLDNTNECPFYDVQKGHWAYSDILKLSSHEIIKGKEDGRFYPNEFVKRAQMAAMVNRASGDLEKYPK</sequence>
<evidence type="ECO:0000259" key="8">
    <source>
        <dbReference type="PROSITE" id="PS51910"/>
    </source>
</evidence>
<evidence type="ECO:0000256" key="6">
    <source>
        <dbReference type="SAM" id="SignalP"/>
    </source>
</evidence>
<feature type="domain" description="SLH" evidence="7">
    <location>
        <begin position="474"/>
        <end position="535"/>
    </location>
</feature>
<feature type="domain" description="SLH" evidence="7">
    <location>
        <begin position="415"/>
        <end position="473"/>
    </location>
</feature>
<dbReference type="InterPro" id="IPR029070">
    <property type="entry name" value="Chitinase_insertion_sf"/>
</dbReference>
<feature type="domain" description="SLH" evidence="7">
    <location>
        <begin position="351"/>
        <end position="414"/>
    </location>
</feature>
<dbReference type="OrthoDB" id="9775889at2"/>
<dbReference type="Gene3D" id="3.20.20.80">
    <property type="entry name" value="Glycosidases"/>
    <property type="match status" value="1"/>
</dbReference>
<dbReference type="HOGENOM" id="CLU_502241_0_0_9"/>
<evidence type="ECO:0000256" key="2">
    <source>
        <dbReference type="ARBA" id="ARBA00022801"/>
    </source>
</evidence>
<dbReference type="InterPro" id="IPR001119">
    <property type="entry name" value="SLH_dom"/>
</dbReference>
<dbReference type="SUPFAM" id="SSF51445">
    <property type="entry name" value="(Trans)glycosidases"/>
    <property type="match status" value="1"/>
</dbReference>
<dbReference type="PATRIC" id="fig|1285586.5.peg.2560"/>
<feature type="signal peptide" evidence="6">
    <location>
        <begin position="1"/>
        <end position="27"/>
    </location>
</feature>
<dbReference type="PANTHER" id="PTHR46066">
    <property type="entry name" value="CHITINASE DOMAIN-CONTAINING PROTEIN 1 FAMILY MEMBER"/>
    <property type="match status" value="1"/>
</dbReference>
<dbReference type="InterPro" id="IPR017853">
    <property type="entry name" value="GH"/>
</dbReference>
<reference evidence="9 10" key="1">
    <citation type="submission" date="2013-04" db="EMBL/GenBank/DDBJ databases">
        <title>Draft genome of the heavy metal tolerant bacterium Lysinibacillus sphaericus strain OT4b.31.</title>
        <authorList>
            <person name="Pena-Montenegro T.D."/>
            <person name="Dussan J."/>
        </authorList>
    </citation>
    <scope>NUCLEOTIDE SEQUENCE [LARGE SCALE GENOMIC DNA]</scope>
    <source>
        <strain evidence="9 10">OT4b.31</strain>
    </source>
</reference>
<dbReference type="Pfam" id="PF00395">
    <property type="entry name" value="SLH"/>
    <property type="match status" value="3"/>
</dbReference>
<evidence type="ECO:0000259" key="7">
    <source>
        <dbReference type="PROSITE" id="PS51272"/>
    </source>
</evidence>
<dbReference type="PANTHER" id="PTHR46066:SF2">
    <property type="entry name" value="CHITINASE DOMAIN-CONTAINING PROTEIN 1"/>
    <property type="match status" value="1"/>
</dbReference>
<dbReference type="Gene3D" id="3.10.50.10">
    <property type="match status" value="1"/>
</dbReference>
<dbReference type="InterPro" id="IPR011583">
    <property type="entry name" value="Chitinase_II/V-like_cat"/>
</dbReference>